<reference evidence="7 8" key="1">
    <citation type="submission" date="2020-08" db="EMBL/GenBank/DDBJ databases">
        <title>Genomic Encyclopedia of Type Strains, Phase IV (KMG-IV): sequencing the most valuable type-strain genomes for metagenomic binning, comparative biology and taxonomic classification.</title>
        <authorList>
            <person name="Goeker M."/>
        </authorList>
    </citation>
    <scope>NUCLEOTIDE SEQUENCE [LARGE SCALE GENOMIC DNA]</scope>
    <source>
        <strain evidence="7 8">DSM 106146</strain>
    </source>
</reference>
<keyword evidence="4" id="KW-0812">Transmembrane</keyword>
<comment type="caution">
    <text evidence="7">The sequence shown here is derived from an EMBL/GenBank/DDBJ whole genome shotgun (WGS) entry which is preliminary data.</text>
</comment>
<feature type="domain" description="Penicillin-binding protein transpeptidase" evidence="5">
    <location>
        <begin position="241"/>
        <end position="562"/>
    </location>
</feature>
<dbReference type="Proteomes" id="UP000543642">
    <property type="component" value="Unassembled WGS sequence"/>
</dbReference>
<comment type="similarity">
    <text evidence="2">Belongs to the transpeptidase family.</text>
</comment>
<dbReference type="Gene3D" id="3.40.710.10">
    <property type="entry name" value="DD-peptidase/beta-lactamase superfamily"/>
    <property type="match status" value="1"/>
</dbReference>
<keyword evidence="4" id="KW-1133">Transmembrane helix</keyword>
<evidence type="ECO:0000259" key="6">
    <source>
        <dbReference type="Pfam" id="PF03717"/>
    </source>
</evidence>
<keyword evidence="3 4" id="KW-0472">Membrane</keyword>
<evidence type="ECO:0000313" key="8">
    <source>
        <dbReference type="Proteomes" id="UP000543642"/>
    </source>
</evidence>
<feature type="transmembrane region" description="Helical" evidence="4">
    <location>
        <begin position="12"/>
        <end position="32"/>
    </location>
</feature>
<proteinExistence type="inferred from homology"/>
<keyword evidence="8" id="KW-1185">Reference proteome</keyword>
<dbReference type="SUPFAM" id="SSF56601">
    <property type="entry name" value="beta-lactamase/transpeptidase-like"/>
    <property type="match status" value="1"/>
</dbReference>
<protein>
    <submittedName>
        <fullName evidence="7">Stage V sporulation protein D (Sporulation-specific penicillin-binding protein)</fullName>
    </submittedName>
</protein>
<dbReference type="InterPro" id="IPR036138">
    <property type="entry name" value="PBP_dimer_sf"/>
</dbReference>
<dbReference type="AlphaFoldDB" id="A0A7W8H9M2"/>
<feature type="domain" description="Penicillin-binding protein dimerisation" evidence="6">
    <location>
        <begin position="52"/>
        <end position="198"/>
    </location>
</feature>
<dbReference type="InterPro" id="IPR012338">
    <property type="entry name" value="Beta-lactam/transpept-like"/>
</dbReference>
<dbReference type="PANTHER" id="PTHR30627">
    <property type="entry name" value="PEPTIDOGLYCAN D,D-TRANSPEPTIDASE"/>
    <property type="match status" value="1"/>
</dbReference>
<evidence type="ECO:0000313" key="7">
    <source>
        <dbReference type="EMBL" id="MBB5264451.1"/>
    </source>
</evidence>
<evidence type="ECO:0000259" key="5">
    <source>
        <dbReference type="Pfam" id="PF00905"/>
    </source>
</evidence>
<sequence>MHYYHRKKVRICMWVFIVTAAALLIWLIFLMIPQSGYYEQRANDLHERERTIKAARGRIFDRNGVILADNQSVCTITVIHNQITDPEKVIKVLSQELDLDEETVRKRVEKVSSIERILSNVPKALGDRIRSYKLDGVNVDEDYSRYYPYGTLASKVLGFTGSDNQGIIGLEVKYDQYLQGTEGLILTTTDVRGLEVDNTAEKRVDPVDGLDLYTSIDYNIQAYAQQVADRMLEQKEAKGVSIILMDPQNGEIYAMVNAPEFDLNEPYTFTAAVTADENLAQLSDNDKLNQMWRNTSINDTYEPGSTFKIITATAALEEQVVSLNDTFVCPGFRVVKDRRIRCHKTAGHGTETFLQGFMNSCNPVFMDVGARVGIDGLYKYFNNLGLFEKTGVDLPGESSSIMHDINNVGEVELATISFGQSFQITPLQLLRAVSAVINGGTLVTPHFGVKAASADLTQVEVFDYETKASGLSPATCETLKMMLEKVVAEGTGNKAYIEGYRIGGKTATSQKLPRNSGKYIASFLGFSPADDPKVIGLIFIDEPVGTYYGGTIAAPVMKEIFENVLPYLNIEKTAEAAEWET</sequence>
<dbReference type="InterPro" id="IPR001460">
    <property type="entry name" value="PCN-bd_Tpept"/>
</dbReference>
<dbReference type="Gene3D" id="3.30.450.330">
    <property type="match status" value="1"/>
</dbReference>
<dbReference type="InterPro" id="IPR005311">
    <property type="entry name" value="PBP_dimer"/>
</dbReference>
<evidence type="ECO:0000256" key="1">
    <source>
        <dbReference type="ARBA" id="ARBA00004370"/>
    </source>
</evidence>
<name>A0A7W8H9M2_9FIRM</name>
<evidence type="ECO:0000256" key="4">
    <source>
        <dbReference type="SAM" id="Phobius"/>
    </source>
</evidence>
<dbReference type="PANTHER" id="PTHR30627:SF1">
    <property type="entry name" value="PEPTIDOGLYCAN D,D-TRANSPEPTIDASE FTSI"/>
    <property type="match status" value="1"/>
</dbReference>
<dbReference type="GO" id="GO:0005886">
    <property type="term" value="C:plasma membrane"/>
    <property type="evidence" value="ECO:0007669"/>
    <property type="project" value="TreeGrafter"/>
</dbReference>
<accession>A0A7W8H9M2</accession>
<evidence type="ECO:0000256" key="3">
    <source>
        <dbReference type="ARBA" id="ARBA00023136"/>
    </source>
</evidence>
<dbReference type="Pfam" id="PF00905">
    <property type="entry name" value="Transpeptidase"/>
    <property type="match status" value="1"/>
</dbReference>
<evidence type="ECO:0000256" key="2">
    <source>
        <dbReference type="ARBA" id="ARBA00007171"/>
    </source>
</evidence>
<dbReference type="InterPro" id="IPR050515">
    <property type="entry name" value="Beta-lactam/transpept"/>
</dbReference>
<dbReference type="EMBL" id="JACHFW010000005">
    <property type="protein sequence ID" value="MBB5264451.1"/>
    <property type="molecule type" value="Genomic_DNA"/>
</dbReference>
<dbReference type="Pfam" id="PF03717">
    <property type="entry name" value="PBP_dimer"/>
    <property type="match status" value="1"/>
</dbReference>
<comment type="subcellular location">
    <subcellularLocation>
        <location evidence="1">Membrane</location>
    </subcellularLocation>
</comment>
<dbReference type="SUPFAM" id="SSF56519">
    <property type="entry name" value="Penicillin binding protein dimerisation domain"/>
    <property type="match status" value="1"/>
</dbReference>
<organism evidence="7 8">
    <name type="scientific">Catenibacillus scindens</name>
    <dbReference type="NCBI Taxonomy" id="673271"/>
    <lineage>
        <taxon>Bacteria</taxon>
        <taxon>Bacillati</taxon>
        <taxon>Bacillota</taxon>
        <taxon>Clostridia</taxon>
        <taxon>Lachnospirales</taxon>
        <taxon>Lachnospiraceae</taxon>
        <taxon>Catenibacillus</taxon>
    </lineage>
</organism>
<dbReference type="GO" id="GO:0071555">
    <property type="term" value="P:cell wall organization"/>
    <property type="evidence" value="ECO:0007669"/>
    <property type="project" value="TreeGrafter"/>
</dbReference>
<gene>
    <name evidence="7" type="ORF">HNP82_001578</name>
</gene>
<dbReference type="Gene3D" id="3.90.1310.10">
    <property type="entry name" value="Penicillin-binding protein 2a (Domain 2)"/>
    <property type="match status" value="1"/>
</dbReference>
<dbReference type="GO" id="GO:0008658">
    <property type="term" value="F:penicillin binding"/>
    <property type="evidence" value="ECO:0007669"/>
    <property type="project" value="InterPro"/>
</dbReference>